<dbReference type="PANTHER" id="PTHR12896:SF1">
    <property type="entry name" value="ELONGATOR COMPLEX PROTEIN 4"/>
    <property type="match status" value="1"/>
</dbReference>
<dbReference type="CDD" id="cd19494">
    <property type="entry name" value="Elp4"/>
    <property type="match status" value="1"/>
</dbReference>
<sequence>MSFRKRNLVINRGTPAVAAAPSPVLPRAPPPPGVRPSPINGQPTTSTGTPSLDALLAGHAGLPLGCSLLVEEPGTTDFGGALLRYYAAEGIVQGHAVTVVGFGEAWARDLPAVTGDHPEEGRKGGAERMKIAWRYEKLGEFGSGIGGSRAQSITATPRAGDDTTVAAADTAAAPPPAQFCHSFDLTKRLTIPAGAKLTFIPAPPPTSASPFAGILATLNTHAASHPPTLPHRVLLPSLLSPLLYPPAAAHPSQVLPFLHALRALLRRHPAMTLVASIPLELYPRDTGLVRWAEILSDSVLELTPLPHRPQRAGEEPAPQGLVKMWKLPVAGGKGGDGEDLAFTLTRKRFEIRAYSLPPADDGVDRSDGGEDGHGHGKGKGTKVDVEF</sequence>
<dbReference type="EMBL" id="JBBBZM010000057">
    <property type="protein sequence ID" value="KAL0636042.1"/>
    <property type="molecule type" value="Genomic_DNA"/>
</dbReference>
<organism evidence="10 11">
    <name type="scientific">Discina gigas</name>
    <dbReference type="NCBI Taxonomy" id="1032678"/>
    <lineage>
        <taxon>Eukaryota</taxon>
        <taxon>Fungi</taxon>
        <taxon>Dikarya</taxon>
        <taxon>Ascomycota</taxon>
        <taxon>Pezizomycotina</taxon>
        <taxon>Pezizomycetes</taxon>
        <taxon>Pezizales</taxon>
        <taxon>Discinaceae</taxon>
        <taxon>Discina</taxon>
    </lineage>
</organism>
<accession>A0ABR3GJV9</accession>
<keyword evidence="6" id="KW-0963">Cytoplasm</keyword>
<dbReference type="InterPro" id="IPR008728">
    <property type="entry name" value="Elongator_complex_protein_4"/>
</dbReference>
<protein>
    <recommendedName>
        <fullName evidence="5">Elongator complex protein 4</fullName>
    </recommendedName>
</protein>
<comment type="pathway">
    <text evidence="3">tRNA modification; 5-methoxycarbonylmethyl-2-thiouridine-tRNA biosynthesis.</text>
</comment>
<keyword evidence="7" id="KW-0819">tRNA processing</keyword>
<evidence type="ECO:0000256" key="7">
    <source>
        <dbReference type="ARBA" id="ARBA00022694"/>
    </source>
</evidence>
<feature type="compositionally biased region" description="Pro residues" evidence="9">
    <location>
        <begin position="23"/>
        <end position="35"/>
    </location>
</feature>
<evidence type="ECO:0000256" key="4">
    <source>
        <dbReference type="ARBA" id="ARBA00007573"/>
    </source>
</evidence>
<evidence type="ECO:0000256" key="8">
    <source>
        <dbReference type="ARBA" id="ARBA00023242"/>
    </source>
</evidence>
<dbReference type="Gene3D" id="3.40.50.300">
    <property type="entry name" value="P-loop containing nucleotide triphosphate hydrolases"/>
    <property type="match status" value="1"/>
</dbReference>
<evidence type="ECO:0000256" key="3">
    <source>
        <dbReference type="ARBA" id="ARBA00005043"/>
    </source>
</evidence>
<evidence type="ECO:0000256" key="9">
    <source>
        <dbReference type="SAM" id="MobiDB-lite"/>
    </source>
</evidence>
<gene>
    <name evidence="10" type="primary">ELP4_1</name>
    <name evidence="10" type="ORF">Q9L58_004948</name>
</gene>
<dbReference type="Proteomes" id="UP001447188">
    <property type="component" value="Unassembled WGS sequence"/>
</dbReference>
<dbReference type="InterPro" id="IPR027417">
    <property type="entry name" value="P-loop_NTPase"/>
</dbReference>
<feature type="compositionally biased region" description="Polar residues" evidence="9">
    <location>
        <begin position="39"/>
        <end position="50"/>
    </location>
</feature>
<name>A0ABR3GJV9_9PEZI</name>
<dbReference type="Pfam" id="PF05625">
    <property type="entry name" value="PAXNEB"/>
    <property type="match status" value="1"/>
</dbReference>
<keyword evidence="8" id="KW-0539">Nucleus</keyword>
<dbReference type="PANTHER" id="PTHR12896">
    <property type="entry name" value="PAX6 NEIGHBOR PROTEIN PAXNEB"/>
    <property type="match status" value="1"/>
</dbReference>
<evidence type="ECO:0000256" key="2">
    <source>
        <dbReference type="ARBA" id="ARBA00004496"/>
    </source>
</evidence>
<keyword evidence="11" id="KW-1185">Reference proteome</keyword>
<feature type="region of interest" description="Disordered" evidence="9">
    <location>
        <begin position="357"/>
        <end position="387"/>
    </location>
</feature>
<comment type="caution">
    <text evidence="10">The sequence shown here is derived from an EMBL/GenBank/DDBJ whole genome shotgun (WGS) entry which is preliminary data.</text>
</comment>
<evidence type="ECO:0000256" key="5">
    <source>
        <dbReference type="ARBA" id="ARBA00020265"/>
    </source>
</evidence>
<evidence type="ECO:0000256" key="6">
    <source>
        <dbReference type="ARBA" id="ARBA00022490"/>
    </source>
</evidence>
<reference evidence="10 11" key="1">
    <citation type="submission" date="2024-02" db="EMBL/GenBank/DDBJ databases">
        <title>Discinaceae phylogenomics.</title>
        <authorList>
            <person name="Dirks A.C."/>
            <person name="James T.Y."/>
        </authorList>
    </citation>
    <scope>NUCLEOTIDE SEQUENCE [LARGE SCALE GENOMIC DNA]</scope>
    <source>
        <strain evidence="10 11">ACD0624</strain>
    </source>
</reference>
<comment type="similarity">
    <text evidence="4">Belongs to the ELP4 family.</text>
</comment>
<evidence type="ECO:0000256" key="1">
    <source>
        <dbReference type="ARBA" id="ARBA00004123"/>
    </source>
</evidence>
<comment type="subcellular location">
    <subcellularLocation>
        <location evidence="2">Cytoplasm</location>
    </subcellularLocation>
    <subcellularLocation>
        <location evidence="1">Nucleus</location>
    </subcellularLocation>
</comment>
<feature type="region of interest" description="Disordered" evidence="9">
    <location>
        <begin position="19"/>
        <end position="53"/>
    </location>
</feature>
<feature type="compositionally biased region" description="Basic and acidic residues" evidence="9">
    <location>
        <begin position="362"/>
        <end position="374"/>
    </location>
</feature>
<evidence type="ECO:0000313" key="11">
    <source>
        <dbReference type="Proteomes" id="UP001447188"/>
    </source>
</evidence>
<proteinExistence type="inferred from homology"/>
<evidence type="ECO:0000313" key="10">
    <source>
        <dbReference type="EMBL" id="KAL0636042.1"/>
    </source>
</evidence>